<dbReference type="CDD" id="cd17574">
    <property type="entry name" value="REC_OmpR"/>
    <property type="match status" value="1"/>
</dbReference>
<dbReference type="CDD" id="cd00082">
    <property type="entry name" value="HisKA"/>
    <property type="match status" value="2"/>
</dbReference>
<comment type="caution">
    <text evidence="13">The sequence shown here is derived from an EMBL/GenBank/DDBJ whole genome shotgun (WGS) entry which is preliminary data.</text>
</comment>
<dbReference type="SUPFAM" id="SSF47384">
    <property type="entry name" value="Homodimeric domain of signal transducing histidine kinase"/>
    <property type="match status" value="2"/>
</dbReference>
<dbReference type="Pfam" id="PF13185">
    <property type="entry name" value="GAF_2"/>
    <property type="match status" value="1"/>
</dbReference>
<evidence type="ECO:0000256" key="8">
    <source>
        <dbReference type="ARBA" id="ARBA00023012"/>
    </source>
</evidence>
<dbReference type="Pfam" id="PF00512">
    <property type="entry name" value="HisKA"/>
    <property type="match status" value="2"/>
</dbReference>
<evidence type="ECO:0000256" key="5">
    <source>
        <dbReference type="ARBA" id="ARBA00022741"/>
    </source>
</evidence>
<evidence type="ECO:0000256" key="6">
    <source>
        <dbReference type="ARBA" id="ARBA00022777"/>
    </source>
</evidence>
<dbReference type="InterPro" id="IPR003661">
    <property type="entry name" value="HisK_dim/P_dom"/>
</dbReference>
<keyword evidence="4" id="KW-0808">Transferase</keyword>
<dbReference type="SMART" id="SM00387">
    <property type="entry name" value="HATPase_c"/>
    <property type="match status" value="2"/>
</dbReference>
<organism evidence="13 14">
    <name type="scientific">Rhizobium leucaenae</name>
    <dbReference type="NCBI Taxonomy" id="29450"/>
    <lineage>
        <taxon>Bacteria</taxon>
        <taxon>Pseudomonadati</taxon>
        <taxon>Pseudomonadota</taxon>
        <taxon>Alphaproteobacteria</taxon>
        <taxon>Hyphomicrobiales</taxon>
        <taxon>Rhizobiaceae</taxon>
        <taxon>Rhizobium/Agrobacterium group</taxon>
        <taxon>Rhizobium</taxon>
    </lineage>
</organism>
<keyword evidence="8" id="KW-0902">Two-component regulatory system</keyword>
<dbReference type="GO" id="GO:0003677">
    <property type="term" value="F:DNA binding"/>
    <property type="evidence" value="ECO:0007669"/>
    <property type="project" value="UniProtKB-KW"/>
</dbReference>
<evidence type="ECO:0000256" key="3">
    <source>
        <dbReference type="ARBA" id="ARBA00022553"/>
    </source>
</evidence>
<dbReference type="SUPFAM" id="SSF55874">
    <property type="entry name" value="ATPase domain of HSP90 chaperone/DNA topoisomerase II/histidine kinase"/>
    <property type="match status" value="2"/>
</dbReference>
<dbReference type="PROSITE" id="PS50109">
    <property type="entry name" value="HIS_KIN"/>
    <property type="match status" value="2"/>
</dbReference>
<dbReference type="EC" id="2.7.13.3" evidence="2"/>
<dbReference type="InterPro" id="IPR036890">
    <property type="entry name" value="HATPase_C_sf"/>
</dbReference>
<dbReference type="InterPro" id="IPR003018">
    <property type="entry name" value="GAF"/>
</dbReference>
<dbReference type="EMBL" id="JACIIG010000008">
    <property type="protein sequence ID" value="MBB4569273.1"/>
    <property type="molecule type" value="Genomic_DNA"/>
</dbReference>
<evidence type="ECO:0000256" key="7">
    <source>
        <dbReference type="ARBA" id="ARBA00022840"/>
    </source>
</evidence>
<feature type="domain" description="Response regulatory" evidence="12">
    <location>
        <begin position="647"/>
        <end position="763"/>
    </location>
</feature>
<dbReference type="InterPro" id="IPR004358">
    <property type="entry name" value="Sig_transdc_His_kin-like_C"/>
</dbReference>
<evidence type="ECO:0000256" key="10">
    <source>
        <dbReference type="SAM" id="Coils"/>
    </source>
</evidence>
<evidence type="ECO:0000313" key="13">
    <source>
        <dbReference type="EMBL" id="MBB4569273.1"/>
    </source>
</evidence>
<dbReference type="Gene3D" id="3.30.450.40">
    <property type="match status" value="2"/>
</dbReference>
<comment type="catalytic activity">
    <reaction evidence="1">
        <text>ATP + protein L-histidine = ADP + protein N-phospho-L-histidine.</text>
        <dbReference type="EC" id="2.7.13.3"/>
    </reaction>
</comment>
<dbReference type="GO" id="GO:0000155">
    <property type="term" value="F:phosphorelay sensor kinase activity"/>
    <property type="evidence" value="ECO:0007669"/>
    <property type="project" value="InterPro"/>
</dbReference>
<dbReference type="OrthoDB" id="9796100at2"/>
<dbReference type="SMART" id="SM00388">
    <property type="entry name" value="HisKA"/>
    <property type="match status" value="2"/>
</dbReference>
<dbReference type="InterPro" id="IPR036097">
    <property type="entry name" value="HisK_dim/P_sf"/>
</dbReference>
<dbReference type="GO" id="GO:0005524">
    <property type="term" value="F:ATP binding"/>
    <property type="evidence" value="ECO:0007669"/>
    <property type="project" value="UniProtKB-KW"/>
</dbReference>
<dbReference type="Pfam" id="PF08447">
    <property type="entry name" value="PAS_3"/>
    <property type="match status" value="1"/>
</dbReference>
<keyword evidence="6 13" id="KW-0418">Kinase</keyword>
<keyword evidence="14" id="KW-1185">Reference proteome</keyword>
<dbReference type="PROSITE" id="PS50110">
    <property type="entry name" value="RESPONSE_REGULATORY"/>
    <property type="match status" value="2"/>
</dbReference>
<keyword evidence="10" id="KW-0175">Coiled coil</keyword>
<evidence type="ECO:0000256" key="1">
    <source>
        <dbReference type="ARBA" id="ARBA00000085"/>
    </source>
</evidence>
<evidence type="ECO:0000313" key="14">
    <source>
        <dbReference type="Proteomes" id="UP000543836"/>
    </source>
</evidence>
<dbReference type="InterPro" id="IPR011006">
    <property type="entry name" value="CheY-like_superfamily"/>
</dbReference>
<feature type="domain" description="Histidine kinase" evidence="11">
    <location>
        <begin position="1141"/>
        <end position="1365"/>
    </location>
</feature>
<dbReference type="PRINTS" id="PR00344">
    <property type="entry name" value="BCTRLSENSOR"/>
</dbReference>
<dbReference type="SMART" id="SM00448">
    <property type="entry name" value="REC"/>
    <property type="match status" value="2"/>
</dbReference>
<evidence type="ECO:0000256" key="9">
    <source>
        <dbReference type="PROSITE-ProRule" id="PRU00169"/>
    </source>
</evidence>
<dbReference type="InterPro" id="IPR013655">
    <property type="entry name" value="PAS_fold_3"/>
</dbReference>
<reference evidence="13 14" key="1">
    <citation type="submission" date="2020-08" db="EMBL/GenBank/DDBJ databases">
        <title>Genomic Encyclopedia of Type Strains, Phase IV (KMG-V): Genome sequencing to study the core and pangenomes of soil and plant-associated prokaryotes.</title>
        <authorList>
            <person name="Whitman W."/>
        </authorList>
    </citation>
    <scope>NUCLEOTIDE SEQUENCE [LARGE SCALE GENOMIC DNA]</scope>
    <source>
        <strain evidence="13 14">SEMIA 492</strain>
    </source>
</reference>
<name>A0A7W6ZV11_9HYPH</name>
<dbReference type="InterPro" id="IPR035965">
    <property type="entry name" value="PAS-like_dom_sf"/>
</dbReference>
<evidence type="ECO:0000259" key="12">
    <source>
        <dbReference type="PROSITE" id="PS50110"/>
    </source>
</evidence>
<dbReference type="Gene3D" id="1.10.287.130">
    <property type="match status" value="2"/>
</dbReference>
<feature type="modified residue" description="4-aspartylphosphate" evidence="9">
    <location>
        <position position="1437"/>
    </location>
</feature>
<proteinExistence type="predicted"/>
<dbReference type="Gene3D" id="3.30.450.20">
    <property type="entry name" value="PAS domain"/>
    <property type="match status" value="2"/>
</dbReference>
<evidence type="ECO:0000256" key="4">
    <source>
        <dbReference type="ARBA" id="ARBA00022679"/>
    </source>
</evidence>
<feature type="modified residue" description="4-aspartylphosphate" evidence="9">
    <location>
        <position position="696"/>
    </location>
</feature>
<dbReference type="Gene3D" id="3.30.565.10">
    <property type="entry name" value="Histidine kinase-like ATPase, C-terminal domain"/>
    <property type="match status" value="2"/>
</dbReference>
<gene>
    <name evidence="13" type="ORF">GGE60_003397</name>
</gene>
<dbReference type="CDD" id="cd16919">
    <property type="entry name" value="HATPase_CckA-like"/>
    <property type="match status" value="1"/>
</dbReference>
<protein>
    <recommendedName>
        <fullName evidence="2">histidine kinase</fullName>
        <ecNumber evidence="2">2.7.13.3</ecNumber>
    </recommendedName>
</protein>
<dbReference type="PANTHER" id="PTHR43547">
    <property type="entry name" value="TWO-COMPONENT HISTIDINE KINASE"/>
    <property type="match status" value="1"/>
</dbReference>
<sequence>MNDHELLATTPDYRSLNFLTGGGDMGELIRGHRWAATPLGSPDTWPQSLKTAVRIMLTSRQPIWIGWGSELIYLYNDAYRSIIGGKHPWALGRPTAEVWQEIWPDIGPMLGTAMGGLEGTYVEEQLLIMERHGYPEETYYTFSYSPIPDDDGTPGGIICANTDDTQRVIGERQLKLLRELAAETTDARLWSEACQRSIAALATDPLDITFALLYMIPANGESATLCACHGLPEEHPLAPKTLSVASNTPWPLAEILRRHETILIEDMAGSPGKALPKGAWDKATTRAAVLAVLPSGENGRSGVLVVGLNPYRLFDESYRGFLSLAAGQIAAAIANADAYEEERRRVEALAELDRAKTAFFSNISHEFRTPLTLMLGPLEEVLSGQASAEEVRTQVELAHRNGTRLLRLVNNLLDFSRIEAGRVRATYEPTDLSSFSAEIASGFRSATEKAGLQLSLQCRSLPQPVYLDRDMWEKVLLNLLSNAFKFTLEGEISVSVDVSADGHTAKVKVGDTGIGIPANEIPKLFERFHRIEGAQGRSFEGSGIGLALVHELVKLHGGDITVESTLDRGTVFTVSLPFGKEHLPAEHVHEEVHQSSKFATVRAREFVEDALRWLPDGDARLEERDAFSVAGLSAIAEGRRKQGSGKHILLVDDNGDMRAYVYRLLDAQGYTVDMAADGEAALAAARRRTPDLILTDVMMPKLDGFGLLKSIRTDPLLMGTPVIMLSARAGEEAKVEGLEAGADDYLIKPFTARELLARVHSNIQMAEVRREASRAVSKSEQRYLMTQDRLKLALSTGRVAVFEWEVKSDRFAIQGPMAEMFGVAVADAEAGLPLETFFHAISPEDLRYVRSVLNRSVKTGELYETEYRVHSLGQERVIIARGRVETDSNGHKRISGVVIDVTEEKAAATALLEQTRALAVLNRAASEISGDLDQERLVQTITDAAVEITGAEFGAFFYNVVDTLGERYTLYSLSGAPREAFSQFPMPRNTQVFAPTFTGAAVVRSPDITKDPRYGRMAPHHGMPKGHLPVRSYLAVPVKSREGEVLGGLFFGHSETGVFDKIAEDRVVSLASQAAIALDNARLFQAADSELQQRRRAESELQALNANLEERVATEVARRAKAEDALRQAQKMEAVGQLTGGVAHDFNNLLTIIIGGLDTIKRSKPEDHARIARAVDMALQGAQRAASLTGRLLAFSRRQPLEPKPLDLNVLVREMTELLHRTLGEEIELEGVLAPRLWSIEADQNQLENAILNLAVNARDAMPDGGRLTIETANIVLDETYAAVDSEVVPGQYVMIAVSDNGSGMATATVARVFEPFFTTKEAGRGTGLGLSMVYGFVKQSGGHVTVYSEEGQGTRVKLYFPRYFGSTDSTAGLPAKAVPTSSEGEVVLVVEDNDDVRAYSTTILTELGYTVLEAAEAEAALAILRTDRRIDLLFTDVILPGKTGRMLADAASELRPALKVLFTTGYSRNAIVHQGRLDPGVQLVSKPFTFEQLASRVRDVLDQGGRG</sequence>
<dbReference type="Pfam" id="PF02518">
    <property type="entry name" value="HATPase_c"/>
    <property type="match status" value="2"/>
</dbReference>
<dbReference type="RefSeq" id="WP_028752683.1">
    <property type="nucleotide sequence ID" value="NZ_JACIIG010000008.1"/>
</dbReference>
<dbReference type="Pfam" id="PF00072">
    <property type="entry name" value="Response_reg"/>
    <property type="match status" value="2"/>
</dbReference>
<dbReference type="InterPro" id="IPR003594">
    <property type="entry name" value="HATPase_dom"/>
</dbReference>
<dbReference type="InterPro" id="IPR001789">
    <property type="entry name" value="Sig_transdc_resp-reg_receiver"/>
</dbReference>
<evidence type="ECO:0000256" key="2">
    <source>
        <dbReference type="ARBA" id="ARBA00012438"/>
    </source>
</evidence>
<keyword evidence="3 9" id="KW-0597">Phosphoprotein</keyword>
<dbReference type="SUPFAM" id="SSF55781">
    <property type="entry name" value="GAF domain-like"/>
    <property type="match status" value="2"/>
</dbReference>
<dbReference type="Gene3D" id="2.10.70.100">
    <property type="match status" value="1"/>
</dbReference>
<dbReference type="SUPFAM" id="SSF55785">
    <property type="entry name" value="PYP-like sensor domain (PAS domain)"/>
    <property type="match status" value="2"/>
</dbReference>
<dbReference type="SUPFAM" id="SSF52172">
    <property type="entry name" value="CheY-like"/>
    <property type="match status" value="2"/>
</dbReference>
<evidence type="ECO:0000259" key="11">
    <source>
        <dbReference type="PROSITE" id="PS50109"/>
    </source>
</evidence>
<keyword evidence="5" id="KW-0547">Nucleotide-binding</keyword>
<dbReference type="FunFam" id="3.30.565.10:FF:000037">
    <property type="entry name" value="Hybrid sensor histidine kinase/response regulator"/>
    <property type="match status" value="1"/>
</dbReference>
<keyword evidence="13" id="KW-0238">DNA-binding</keyword>
<dbReference type="InterPro" id="IPR005467">
    <property type="entry name" value="His_kinase_dom"/>
</dbReference>
<feature type="coiled-coil region" evidence="10">
    <location>
        <begin position="1087"/>
        <end position="1125"/>
    </location>
</feature>
<feature type="domain" description="Histidine kinase" evidence="11">
    <location>
        <begin position="362"/>
        <end position="580"/>
    </location>
</feature>
<dbReference type="Proteomes" id="UP000543836">
    <property type="component" value="Unassembled WGS sequence"/>
</dbReference>
<accession>A0A7W6ZV11</accession>
<dbReference type="InterPro" id="IPR029016">
    <property type="entry name" value="GAF-like_dom_sf"/>
</dbReference>
<feature type="domain" description="Response regulatory" evidence="12">
    <location>
        <begin position="1387"/>
        <end position="1502"/>
    </location>
</feature>
<dbReference type="PANTHER" id="PTHR43547:SF2">
    <property type="entry name" value="HYBRID SIGNAL TRANSDUCTION HISTIDINE KINASE C"/>
    <property type="match status" value="1"/>
</dbReference>
<keyword evidence="7" id="KW-0067">ATP-binding</keyword>
<dbReference type="FunFam" id="1.10.287.130:FF:000045">
    <property type="entry name" value="Two-component system sensor histidine kinase/response regulator"/>
    <property type="match status" value="1"/>
</dbReference>
<dbReference type="Gene3D" id="3.40.50.2300">
    <property type="match status" value="2"/>
</dbReference>
<dbReference type="CDD" id="cd16922">
    <property type="entry name" value="HATPase_EvgS-ArcB-TorS-like"/>
    <property type="match status" value="1"/>
</dbReference>
<dbReference type="SMART" id="SM00065">
    <property type="entry name" value="GAF"/>
    <property type="match status" value="2"/>
</dbReference>